<accession>A0A813I5S3</accession>
<dbReference type="Gene3D" id="2.130.10.10">
    <property type="entry name" value="YVTN repeat-like/Quinoprotein amine dehydrogenase"/>
    <property type="match status" value="1"/>
</dbReference>
<dbReference type="AlphaFoldDB" id="A0A813I5S3"/>
<feature type="region of interest" description="Disordered" evidence="1">
    <location>
        <begin position="288"/>
        <end position="308"/>
    </location>
</feature>
<reference evidence="2" key="1">
    <citation type="submission" date="2021-02" db="EMBL/GenBank/DDBJ databases">
        <authorList>
            <person name="Dougan E. K."/>
            <person name="Rhodes N."/>
            <person name="Thang M."/>
            <person name="Chan C."/>
        </authorList>
    </citation>
    <scope>NUCLEOTIDE SEQUENCE</scope>
</reference>
<organism evidence="2 3">
    <name type="scientific">Polarella glacialis</name>
    <name type="common">Dinoflagellate</name>
    <dbReference type="NCBI Taxonomy" id="89957"/>
    <lineage>
        <taxon>Eukaryota</taxon>
        <taxon>Sar</taxon>
        <taxon>Alveolata</taxon>
        <taxon>Dinophyceae</taxon>
        <taxon>Suessiales</taxon>
        <taxon>Suessiaceae</taxon>
        <taxon>Polarella</taxon>
    </lineage>
</organism>
<comment type="caution">
    <text evidence="2">The sequence shown here is derived from an EMBL/GenBank/DDBJ whole genome shotgun (WGS) entry which is preliminary data.</text>
</comment>
<dbReference type="SUPFAM" id="SSF50998">
    <property type="entry name" value="Quinoprotein alcohol dehydrogenase-like"/>
    <property type="match status" value="1"/>
</dbReference>
<protein>
    <submittedName>
        <fullName evidence="2">Uncharacterized protein</fullName>
    </submittedName>
</protein>
<sequence length="649" mass="69460">APARAPGPSLPIRAAVGAFGRPVPQPSGTSAFGRPLLQPIGSALKEMLPMGHSQMEMPPPVAEAPAWQETQPRKRLRSESPAAPKEKPRRVAANSDKDIAVAKSRVTPRPSAAGQEPTPTDERAPRTRSAPRESREPTSRPQEAREPPGPSWLQGPQDILGLAGETEKRGDQGDLDTWISSFLDSSNRYSFIPEFLVRMPEREEMSKVLLGHPESRLVASDSDESCAAGGSESCRAGAASTATTRRAVAPAAPGPQVPQLDLITQEVEELKALMRISAGKRELLQVMQEAARSPRTGRPAPLSEAQARALREQVPELSELAAEGERTPLASAADYLVSKALVALETAASRLVFLQLHQRGQPTTSTPSSTGNSAQIPQVVLVAALLDGTVKLISPSGAVLFSFASGHEGQVTQLAVSSAGEEHLVATGDASGHIRVQTLLFRQVRGEAEEEKAAERPRRGEEKRSRFLDAQLNVTAKLQQQMQLPPGTGGEVPLLTSLAIGIHRSSKQTVAGDAEGRISIFGPSGNLKGSIDATAMEGPGIEDIAVHGNRLTNQMIFRAGIEWGFVNLDKMEVQHMDCPKFEGRVASAVLDSNVSSRVLLSDDAGSVWVFNIKNRKNCQFERKFPPSTSWPAPLQLTSIDGFAIALQKA</sequence>
<feature type="compositionally biased region" description="Basic and acidic residues" evidence="1">
    <location>
        <begin position="120"/>
        <end position="146"/>
    </location>
</feature>
<dbReference type="InterPro" id="IPR011047">
    <property type="entry name" value="Quinoprotein_ADH-like_sf"/>
</dbReference>
<proteinExistence type="predicted"/>
<feature type="non-terminal residue" evidence="2">
    <location>
        <position position="649"/>
    </location>
</feature>
<evidence type="ECO:0000313" key="2">
    <source>
        <dbReference type="EMBL" id="CAE8645435.1"/>
    </source>
</evidence>
<evidence type="ECO:0000313" key="3">
    <source>
        <dbReference type="Proteomes" id="UP000626109"/>
    </source>
</evidence>
<feature type="non-terminal residue" evidence="2">
    <location>
        <position position="1"/>
    </location>
</feature>
<dbReference type="EMBL" id="CAJNNW010003493">
    <property type="protein sequence ID" value="CAE8645435.1"/>
    <property type="molecule type" value="Genomic_DNA"/>
</dbReference>
<dbReference type="InterPro" id="IPR015943">
    <property type="entry name" value="WD40/YVTN_repeat-like_dom_sf"/>
</dbReference>
<name>A0A813I5S3_POLGL</name>
<evidence type="ECO:0000256" key="1">
    <source>
        <dbReference type="SAM" id="MobiDB-lite"/>
    </source>
</evidence>
<dbReference type="Proteomes" id="UP000626109">
    <property type="component" value="Unassembled WGS sequence"/>
</dbReference>
<feature type="region of interest" description="Disordered" evidence="1">
    <location>
        <begin position="49"/>
        <end position="177"/>
    </location>
</feature>
<gene>
    <name evidence="2" type="ORF">PGLA2088_LOCUS3902</name>
</gene>